<evidence type="ECO:0000256" key="1">
    <source>
        <dbReference type="SAM" id="MobiDB-lite"/>
    </source>
</evidence>
<reference evidence="2" key="1">
    <citation type="submission" date="2020-12" db="EMBL/GenBank/DDBJ databases">
        <title>Metabolic potential, ecology and presence of endohyphal bacteria is reflected in genomic diversity of Mucoromycotina.</title>
        <authorList>
            <person name="Muszewska A."/>
            <person name="Okrasinska A."/>
            <person name="Steczkiewicz K."/>
            <person name="Drgas O."/>
            <person name="Orlowska M."/>
            <person name="Perlinska-Lenart U."/>
            <person name="Aleksandrzak-Piekarczyk T."/>
            <person name="Szatraj K."/>
            <person name="Zielenkiewicz U."/>
            <person name="Pilsyk S."/>
            <person name="Malc E."/>
            <person name="Mieczkowski P."/>
            <person name="Kruszewska J.S."/>
            <person name="Biernat P."/>
            <person name="Pawlowska J."/>
        </authorList>
    </citation>
    <scope>NUCLEOTIDE SEQUENCE</scope>
    <source>
        <strain evidence="2">CBS 226.32</strain>
    </source>
</reference>
<dbReference type="Proteomes" id="UP000650833">
    <property type="component" value="Unassembled WGS sequence"/>
</dbReference>
<evidence type="ECO:0000313" key="3">
    <source>
        <dbReference type="Proteomes" id="UP000650833"/>
    </source>
</evidence>
<accession>A0A8H7V8T4</accession>
<dbReference type="EMBL" id="JAEPRC010000065">
    <property type="protein sequence ID" value="KAG2211460.1"/>
    <property type="molecule type" value="Genomic_DNA"/>
</dbReference>
<keyword evidence="3" id="KW-1185">Reference proteome</keyword>
<protein>
    <submittedName>
        <fullName evidence="2">Uncharacterized protein</fullName>
    </submittedName>
</protein>
<feature type="region of interest" description="Disordered" evidence="1">
    <location>
        <begin position="355"/>
        <end position="404"/>
    </location>
</feature>
<sequence length="404" mass="46960">IMSKRNLRSLEHLADEEQELYTNIRRSRIKKQNEVKLSVIALITKNNIYDLSDKSKNSHFDNLPQDIIFKFEQLNKRQFNVENVISRKLSNIMNKSLSLKDKLAEVEKTHVTNNNERAHKEAYRFILHQHVHKSNLFSNASIKNYSEEDFKLKFWSYIFEEIFGYSNINLKWGDTVPGSLSKTNITSKMDLRVSASSAPLDYSLTEFAKECTSQKYYLDKLKLVLVSKLHLNSLLKNLKSTQTDLYVPFMQIMGFDCHLLHLVLVKPKHYMLVNVVTFSYPVTRTQINEGGIEQLINVLSYIKRSALEMKAQIDNARTKKHISKIDDLLGGSPIAESQQWETKVTWPDMSILEDNFNWDNGTEDAEEDIHDGEEDEHEEDKEEEETVGDSNEEDEGEKIDDEEN</sequence>
<dbReference type="AlphaFoldDB" id="A0A8H7V8T4"/>
<feature type="compositionally biased region" description="Acidic residues" evidence="1">
    <location>
        <begin position="361"/>
        <end position="404"/>
    </location>
</feature>
<proteinExistence type="predicted"/>
<evidence type="ECO:0000313" key="2">
    <source>
        <dbReference type="EMBL" id="KAG2211460.1"/>
    </source>
</evidence>
<gene>
    <name evidence="2" type="ORF">INT46_000284</name>
</gene>
<organism evidence="2 3">
    <name type="scientific">Mucor plumbeus</name>
    <dbReference type="NCBI Taxonomy" id="97098"/>
    <lineage>
        <taxon>Eukaryota</taxon>
        <taxon>Fungi</taxon>
        <taxon>Fungi incertae sedis</taxon>
        <taxon>Mucoromycota</taxon>
        <taxon>Mucoromycotina</taxon>
        <taxon>Mucoromycetes</taxon>
        <taxon>Mucorales</taxon>
        <taxon>Mucorineae</taxon>
        <taxon>Mucoraceae</taxon>
        <taxon>Mucor</taxon>
    </lineage>
</organism>
<comment type="caution">
    <text evidence="2">The sequence shown here is derived from an EMBL/GenBank/DDBJ whole genome shotgun (WGS) entry which is preliminary data.</text>
</comment>
<feature type="non-terminal residue" evidence="2">
    <location>
        <position position="1"/>
    </location>
</feature>
<dbReference type="OrthoDB" id="2261340at2759"/>
<name>A0A8H7V8T4_9FUNG</name>